<dbReference type="EMBL" id="MU266561">
    <property type="protein sequence ID" value="KAH7920745.1"/>
    <property type="molecule type" value="Genomic_DNA"/>
</dbReference>
<gene>
    <name evidence="1" type="ORF">BV22DRAFT_1132840</name>
</gene>
<evidence type="ECO:0000313" key="2">
    <source>
        <dbReference type="Proteomes" id="UP000790709"/>
    </source>
</evidence>
<organism evidence="1 2">
    <name type="scientific">Leucogyrophana mollusca</name>
    <dbReference type="NCBI Taxonomy" id="85980"/>
    <lineage>
        <taxon>Eukaryota</taxon>
        <taxon>Fungi</taxon>
        <taxon>Dikarya</taxon>
        <taxon>Basidiomycota</taxon>
        <taxon>Agaricomycotina</taxon>
        <taxon>Agaricomycetes</taxon>
        <taxon>Agaricomycetidae</taxon>
        <taxon>Boletales</taxon>
        <taxon>Boletales incertae sedis</taxon>
        <taxon>Leucogyrophana</taxon>
    </lineage>
</organism>
<name>A0ACB8B4Q1_9AGAM</name>
<comment type="caution">
    <text evidence="1">The sequence shown here is derived from an EMBL/GenBank/DDBJ whole genome shotgun (WGS) entry which is preliminary data.</text>
</comment>
<protein>
    <submittedName>
        <fullName evidence="1">Uncharacterized protein</fullName>
    </submittedName>
</protein>
<keyword evidence="2" id="KW-1185">Reference proteome</keyword>
<dbReference type="Proteomes" id="UP000790709">
    <property type="component" value="Unassembled WGS sequence"/>
</dbReference>
<evidence type="ECO:0000313" key="1">
    <source>
        <dbReference type="EMBL" id="KAH7920745.1"/>
    </source>
</evidence>
<accession>A0ACB8B4Q1</accession>
<reference evidence="1" key="1">
    <citation type="journal article" date="2021" name="New Phytol.">
        <title>Evolutionary innovations through gain and loss of genes in the ectomycorrhizal Boletales.</title>
        <authorList>
            <person name="Wu G."/>
            <person name="Miyauchi S."/>
            <person name="Morin E."/>
            <person name="Kuo A."/>
            <person name="Drula E."/>
            <person name="Varga T."/>
            <person name="Kohler A."/>
            <person name="Feng B."/>
            <person name="Cao Y."/>
            <person name="Lipzen A."/>
            <person name="Daum C."/>
            <person name="Hundley H."/>
            <person name="Pangilinan J."/>
            <person name="Johnson J."/>
            <person name="Barry K."/>
            <person name="LaButti K."/>
            <person name="Ng V."/>
            <person name="Ahrendt S."/>
            <person name="Min B."/>
            <person name="Choi I.G."/>
            <person name="Park H."/>
            <person name="Plett J.M."/>
            <person name="Magnuson J."/>
            <person name="Spatafora J.W."/>
            <person name="Nagy L.G."/>
            <person name="Henrissat B."/>
            <person name="Grigoriev I.V."/>
            <person name="Yang Z.L."/>
            <person name="Xu J."/>
            <person name="Martin F.M."/>
        </authorList>
    </citation>
    <scope>NUCLEOTIDE SEQUENCE</scope>
    <source>
        <strain evidence="1">KUC20120723A-06</strain>
    </source>
</reference>
<proteinExistence type="predicted"/>
<sequence>MTIIVRGQYAHLRLPLRISISAVIVVSLAFHNLKMPAPFFGFLARHAAVTRCISPNTSAAQVGSVDSESQTDSASTDDDRILDKGACSLNDVAETEPSLSGITLEGNIIAQSPTLAFSGDTDFDRTPRRACYCLHGLLLVWHLVLLVAYTTHVEHRITVASSSSVNVLTTVLSISLQAFYTLYTAILVFFTQRLSLLRNFSRRQKLTSIHDASGAWIGIGSALFSLWDQTKVASSPWSTLAITTYLLSVFILHITSSSLIQFQTFNATSSVPVPTTIGWPNESTDLIDLDWQSITTPVSTIRQLPILSTAGLSNTTVYDTLSPNSGVGNATVNATTVNASCGLLHNVTGYQLINSSSLDVLSVVDDNTAITLNSLVPPGKDQVWMITTAAIDYAEYEPNQCTLCQYNVFFMLSTAMNMDPSVRSETVVPMNWSYYATSEISFHMYCFWGLLGVRPDTTPYSVLTTITEVYFAACSLSTSTTNASVDAQSNQLQETIPSQETQSSQWPLWNPKNASNLDRAISTAAGAADLVSLANPGPSPSGSLSVLDVYMMSLLGLNASAIVTGQTSYNSPSTNPTFTLSPYQLESAIALMTAEAIWMAGQLGEGGGGFASSTGQTNVTQYTLQWRLNINLVPLIFATVASLASIILAVIMTGAPRARKTRTAPAIKSAGVLELLWLAVHLPDLREGLEAVEEPTVDNLRAAGMFDVCLADGIKAVDRAEA</sequence>